<dbReference type="RefSeq" id="WP_054601544.1">
    <property type="nucleotide sequence ID" value="NZ_CP011269.1"/>
</dbReference>
<dbReference type="Proteomes" id="UP000057134">
    <property type="component" value="Chromosome"/>
</dbReference>
<dbReference type="Pfam" id="PF01844">
    <property type="entry name" value="HNH"/>
    <property type="match status" value="1"/>
</dbReference>
<accession>A0A0N9XGS2</accession>
<dbReference type="KEGG" id="mft:XA26_16020"/>
<dbReference type="PATRIC" id="fig|1766.6.peg.1585"/>
<protein>
    <recommendedName>
        <fullName evidence="1">HNH nuclease domain-containing protein</fullName>
    </recommendedName>
</protein>
<reference evidence="2 3" key="1">
    <citation type="journal article" date="2015" name="MBio">
        <title>Enzymatic Degradation of Phenazines Can Generate Energy and Protect Sensitive Organisms from Toxicity.</title>
        <authorList>
            <person name="Costa K.C."/>
            <person name="Bergkessel M."/>
            <person name="Saunders S."/>
            <person name="Korlach J."/>
            <person name="Newman D.K."/>
        </authorList>
    </citation>
    <scope>NUCLEOTIDE SEQUENCE [LARGE SCALE GENOMIC DNA]</scope>
    <source>
        <strain evidence="2 3">CT6</strain>
    </source>
</reference>
<dbReference type="GO" id="GO:0003676">
    <property type="term" value="F:nucleic acid binding"/>
    <property type="evidence" value="ECO:0007669"/>
    <property type="project" value="InterPro"/>
</dbReference>
<dbReference type="STRING" id="1766.XA26_16020"/>
<sequence>MFETGFVIDLNAGEEALVDQLAAMNRAAAGIAAGQARVTAMLEAKRHARKAAEGVPADQRGRGLASEVGLARKASPWHGARYLKSSRILVDDMPYTLAALESGVLTETRAMIIAEHAACLTPADRRTMDAELCADPERLDGLGDRKVDAAAGRVAFRLDHDAVMNRISRHQSDRTVTVRPAPHSMVYVTALLTAAEGSVVHQSLQALADAAASDAVAAGTGLGGRGQLMADAFYQRITGREVSAPVPVTANLVISDESLLAQGTEPAILDGYGPIPAEVARQMTWAAVLDPEVEAAVRRLYADPGTGKLVAMDSAARKFPDGLRWFIKLRDQTCRTPYCDAPIRHIDHISRHADGGATSAVNGQGLCERCNYTKEYGDWKTTTVYDRYGRHSTELTTPTGRTYRSTAPPLPTGVRVLTSDIHVVRMHAAA</sequence>
<dbReference type="Gene3D" id="1.10.30.50">
    <property type="match status" value="1"/>
</dbReference>
<proteinExistence type="predicted"/>
<organism evidence="2 3">
    <name type="scientific">Mycolicibacterium fortuitum</name>
    <name type="common">Mycobacterium fortuitum</name>
    <dbReference type="NCBI Taxonomy" id="1766"/>
    <lineage>
        <taxon>Bacteria</taxon>
        <taxon>Bacillati</taxon>
        <taxon>Actinomycetota</taxon>
        <taxon>Actinomycetes</taxon>
        <taxon>Mycobacteriales</taxon>
        <taxon>Mycobacteriaceae</taxon>
        <taxon>Mycolicibacterium</taxon>
    </lineage>
</organism>
<evidence type="ECO:0000313" key="2">
    <source>
        <dbReference type="EMBL" id="ALI25449.1"/>
    </source>
</evidence>
<dbReference type="AlphaFoldDB" id="A0A0N9XGS2"/>
<evidence type="ECO:0000259" key="1">
    <source>
        <dbReference type="SMART" id="SM00507"/>
    </source>
</evidence>
<dbReference type="GO" id="GO:0004519">
    <property type="term" value="F:endonuclease activity"/>
    <property type="evidence" value="ECO:0007669"/>
    <property type="project" value="InterPro"/>
</dbReference>
<gene>
    <name evidence="2" type="ORF">XA26_16020</name>
</gene>
<keyword evidence="3" id="KW-1185">Reference proteome</keyword>
<dbReference type="InterPro" id="IPR002711">
    <property type="entry name" value="HNH"/>
</dbReference>
<name>A0A0N9XGS2_MYCFO</name>
<evidence type="ECO:0000313" key="3">
    <source>
        <dbReference type="Proteomes" id="UP000057134"/>
    </source>
</evidence>
<feature type="domain" description="HNH nuclease" evidence="1">
    <location>
        <begin position="322"/>
        <end position="372"/>
    </location>
</feature>
<dbReference type="InterPro" id="IPR003615">
    <property type="entry name" value="HNH_nuc"/>
</dbReference>
<dbReference type="CDD" id="cd00085">
    <property type="entry name" value="HNHc"/>
    <property type="match status" value="1"/>
</dbReference>
<dbReference type="SMART" id="SM00507">
    <property type="entry name" value="HNHc"/>
    <property type="match status" value="1"/>
</dbReference>
<dbReference type="EMBL" id="CP011269">
    <property type="protein sequence ID" value="ALI25449.1"/>
    <property type="molecule type" value="Genomic_DNA"/>
</dbReference>
<dbReference type="GO" id="GO:0008270">
    <property type="term" value="F:zinc ion binding"/>
    <property type="evidence" value="ECO:0007669"/>
    <property type="project" value="InterPro"/>
</dbReference>